<dbReference type="EMBL" id="AALC02000007">
    <property type="protein sequence ID" value="EEQ07843.1"/>
    <property type="molecule type" value="Genomic_DNA"/>
</dbReference>
<protein>
    <submittedName>
        <fullName evidence="1">Uncharacterized protein</fullName>
    </submittedName>
</protein>
<organism evidence="1 2">
    <name type="scientific">Yersinia bercovieri ATCC 43970</name>
    <dbReference type="NCBI Taxonomy" id="349968"/>
    <lineage>
        <taxon>Bacteria</taxon>
        <taxon>Pseudomonadati</taxon>
        <taxon>Pseudomonadota</taxon>
        <taxon>Gammaproteobacteria</taxon>
        <taxon>Enterobacterales</taxon>
        <taxon>Yersiniaceae</taxon>
        <taxon>Yersinia</taxon>
    </lineage>
</organism>
<reference evidence="1" key="1">
    <citation type="submission" date="2008-12" db="EMBL/GenBank/DDBJ databases">
        <title>Annotation of the Yersinia bercovieri ATCC 43970 genome.</title>
        <authorList>
            <person name="Read T.D."/>
            <person name="Akmal A."/>
            <person name="Bishop-Lilly K."/>
            <person name="Chen P.E."/>
            <person name="Cook C."/>
            <person name="Kiley M.P."/>
            <person name="Lentz S."/>
            <person name="Mateczun A."/>
            <person name="Nagarajan N."/>
            <person name="Nolan N."/>
            <person name="Osborne B.I."/>
            <person name="Pop M."/>
            <person name="Sozhamannan S."/>
            <person name="Stewart A.C."/>
            <person name="Sulakvelidze A."/>
            <person name="Thomason B."/>
            <person name="Willner K."/>
            <person name="Zwick M.E."/>
        </authorList>
    </citation>
    <scope>NUCLEOTIDE SEQUENCE [LARGE SCALE GENOMIC DNA]</scope>
    <source>
        <strain evidence="1">ATCC 43970</strain>
    </source>
</reference>
<comment type="caution">
    <text evidence="1">The sequence shown here is derived from an EMBL/GenBank/DDBJ whole genome shotgun (WGS) entry which is preliminary data.</text>
</comment>
<keyword evidence="2" id="KW-1185">Reference proteome</keyword>
<accession>A0ABM9Y2A9</accession>
<dbReference type="Proteomes" id="UP000010319">
    <property type="component" value="Unassembled WGS sequence"/>
</dbReference>
<evidence type="ECO:0000313" key="2">
    <source>
        <dbReference type="Proteomes" id="UP000010319"/>
    </source>
</evidence>
<gene>
    <name evidence="1" type="ORF">yberc0001_23700</name>
</gene>
<name>A0ABM9Y2A9_YERBE</name>
<proteinExistence type="predicted"/>
<evidence type="ECO:0000313" key="1">
    <source>
        <dbReference type="EMBL" id="EEQ07843.1"/>
    </source>
</evidence>
<sequence>MACNDKVDILATGSGRGRLFNGNAKFLAIFANVQMST</sequence>